<dbReference type="GO" id="GO:0003723">
    <property type="term" value="F:RNA binding"/>
    <property type="evidence" value="ECO:0007669"/>
    <property type="project" value="UniProtKB-UniRule"/>
</dbReference>
<feature type="domain" description="Helicase ATP-binding" evidence="14">
    <location>
        <begin position="256"/>
        <end position="428"/>
    </location>
</feature>
<feature type="domain" description="Helicase C-terminal" evidence="15">
    <location>
        <begin position="492"/>
        <end position="682"/>
    </location>
</feature>
<dbReference type="GO" id="GO:0005524">
    <property type="term" value="F:ATP binding"/>
    <property type="evidence" value="ECO:0007669"/>
    <property type="project" value="UniProtKB-UniRule"/>
</dbReference>
<dbReference type="InterPro" id="IPR043136">
    <property type="entry name" value="B30.2/SPRY_sf"/>
</dbReference>
<dbReference type="Pfam" id="PF00270">
    <property type="entry name" value="DEAD"/>
    <property type="match status" value="2"/>
</dbReference>
<dbReference type="SMART" id="SM00449">
    <property type="entry name" value="SPRY"/>
    <property type="match status" value="1"/>
</dbReference>
<comment type="catalytic activity">
    <reaction evidence="9 12">
        <text>ATP + H2O = ADP + phosphate + H(+)</text>
        <dbReference type="Rhea" id="RHEA:13065"/>
        <dbReference type="ChEBI" id="CHEBI:15377"/>
        <dbReference type="ChEBI" id="CHEBI:15378"/>
        <dbReference type="ChEBI" id="CHEBI:30616"/>
        <dbReference type="ChEBI" id="CHEBI:43474"/>
        <dbReference type="ChEBI" id="CHEBI:456216"/>
        <dbReference type="EC" id="3.6.4.13"/>
    </reaction>
</comment>
<evidence type="ECO:0000256" key="4">
    <source>
        <dbReference type="ARBA" id="ARBA00022801"/>
    </source>
</evidence>
<evidence type="ECO:0000259" key="13">
    <source>
        <dbReference type="PROSITE" id="PS50188"/>
    </source>
</evidence>
<sequence>MTAFAEFGVMPEICEAVDEMDWLLPTDVQSEAIPLILGGGDVLMAAETGSGKTGAFCLPVIQIVHETLRDKVEGKSEAKATTSRADSTAWRMNCYDRGEAMAIDKEGLLCQSREHHSWHGTRSTKGVSGGGKYYYEATVTDEGLCRIGWSTSKANLDLGTCKNGFGFGGTGKKSFGRQFDTYGEPFGMDDVIGCFLDLDKGTIAFSKNGIDLGQAFSIPGHLQKQVFFAAVVLKNAEMKFNFGSFKFKYPPSDGYIGLCEAEPKYVSASPNVGGGAVQSSKGAPNAPMAIIIEPSRELAEQTLNQIKKFKTHINKFCPKELLIIGGASAKDQIDALNRGVDIVVATPGRIEDLIGTGKLSLSQVRFFILDEADGLLSAGYSDQINRMWQQIPKVTADGKRLQMVVCSATLHSFDVKKLAEKVMHFPIWVDLKGQDSVPDTLHHVVVKVNPQEDLSWQRGGQKVQTDGVHSRDNMQYGSQNKETLSEGVKILKVDYLIKAIQEHQMDKAILFCRTKLDCDNVEKYLQKLGGGPRAPPNHQFSCVCLHGDRKPPERRENLQKFKDGKVRFLVCTDVAARGIDVRGVPYVVNVTMPDEKENYVHRIGRVGRADRMGLAISLVATVQEKVWYHSNCSNRGRGCYNTDLTTRGGCCIWYNEMQYLADIEEHLGVTIDQVAPDMKVPVNEFDGKVVYGEKRRLQGSTYKGHADILAPSVAELADLERKAQSSFLGFSGVQDNLFAI</sequence>
<dbReference type="SMART" id="SM00490">
    <property type="entry name" value="HELICc"/>
    <property type="match status" value="1"/>
</dbReference>
<proteinExistence type="inferred from homology"/>
<comment type="function">
    <text evidence="12">RNA helicase.</text>
</comment>
<dbReference type="CDD" id="cd12873">
    <property type="entry name" value="SPRY_DDX1"/>
    <property type="match status" value="1"/>
</dbReference>
<dbReference type="InterPro" id="IPR013320">
    <property type="entry name" value="ConA-like_dom_sf"/>
</dbReference>
<keyword evidence="8 12" id="KW-0694">RNA-binding</keyword>
<feature type="short sequence motif" description="Q motif" evidence="11">
    <location>
        <begin position="2"/>
        <end position="30"/>
    </location>
</feature>
<dbReference type="FunFam" id="3.40.50.300:FF:000716">
    <property type="entry name" value="ATP-dependent RNA helicase DDX1"/>
    <property type="match status" value="1"/>
</dbReference>
<evidence type="ECO:0000259" key="15">
    <source>
        <dbReference type="PROSITE" id="PS51194"/>
    </source>
</evidence>
<dbReference type="PROSITE" id="PS51194">
    <property type="entry name" value="HELICASE_CTER"/>
    <property type="match status" value="1"/>
</dbReference>
<comment type="domain">
    <text evidence="12">The helicase domain is involved in the stimulation of RELA transcriptional activity.</text>
</comment>
<evidence type="ECO:0000256" key="2">
    <source>
        <dbReference type="ARBA" id="ARBA00022722"/>
    </source>
</evidence>
<evidence type="ECO:0000256" key="7">
    <source>
        <dbReference type="ARBA" id="ARBA00022840"/>
    </source>
</evidence>
<dbReference type="SMART" id="SM00487">
    <property type="entry name" value="DEXDc"/>
    <property type="match status" value="1"/>
</dbReference>
<dbReference type="PROSITE" id="PS51195">
    <property type="entry name" value="Q_MOTIF"/>
    <property type="match status" value="1"/>
</dbReference>
<dbReference type="InterPro" id="IPR001870">
    <property type="entry name" value="B30.2/SPRY"/>
</dbReference>
<evidence type="ECO:0000256" key="5">
    <source>
        <dbReference type="ARBA" id="ARBA00022806"/>
    </source>
</evidence>
<dbReference type="InterPro" id="IPR011545">
    <property type="entry name" value="DEAD/DEAH_box_helicase_dom"/>
</dbReference>
<accession>A0A9Q1H9Y2</accession>
<dbReference type="InterPro" id="IPR027417">
    <property type="entry name" value="P-loop_NTPase"/>
</dbReference>
<evidence type="ECO:0000259" key="14">
    <source>
        <dbReference type="PROSITE" id="PS51192"/>
    </source>
</evidence>
<keyword evidence="6" id="KW-0269">Exonuclease</keyword>
<dbReference type="AlphaFoldDB" id="A0A9Q1H9Y2"/>
<evidence type="ECO:0000256" key="1">
    <source>
        <dbReference type="ARBA" id="ARBA00008765"/>
    </source>
</evidence>
<dbReference type="InterPro" id="IPR014001">
    <property type="entry name" value="Helicase_ATP-bd"/>
</dbReference>
<feature type="domain" description="DEAD-box RNA helicase Q" evidence="16">
    <location>
        <begin position="2"/>
        <end position="30"/>
    </location>
</feature>
<evidence type="ECO:0000256" key="3">
    <source>
        <dbReference type="ARBA" id="ARBA00022741"/>
    </source>
</evidence>
<evidence type="ECO:0000256" key="10">
    <source>
        <dbReference type="ARBA" id="ARBA00058016"/>
    </source>
</evidence>
<keyword evidence="4 12" id="KW-0378">Hydrolase</keyword>
<name>A0A9Q1H9Y2_HOLLE</name>
<keyword evidence="7 12" id="KW-0067">ATP-binding</keyword>
<evidence type="ECO:0000313" key="17">
    <source>
        <dbReference type="EMBL" id="KAJ8041382.1"/>
    </source>
</evidence>
<gene>
    <name evidence="17" type="ORF">HOLleu_12183</name>
</gene>
<comment type="caution">
    <text evidence="17">The sequence shown here is derived from an EMBL/GenBank/DDBJ whole genome shotgun (WGS) entry which is preliminary data.</text>
</comment>
<evidence type="ECO:0000313" key="18">
    <source>
        <dbReference type="Proteomes" id="UP001152320"/>
    </source>
</evidence>
<dbReference type="CDD" id="cd18787">
    <property type="entry name" value="SF2_C_DEAD"/>
    <property type="match status" value="1"/>
</dbReference>
<dbReference type="OrthoDB" id="1735at2759"/>
<dbReference type="PROSITE" id="PS51192">
    <property type="entry name" value="HELICASE_ATP_BIND_1"/>
    <property type="match status" value="1"/>
</dbReference>
<keyword evidence="5 12" id="KW-0347">Helicase</keyword>
<dbReference type="InterPro" id="IPR003877">
    <property type="entry name" value="SPRY_dom"/>
</dbReference>
<comment type="similarity">
    <text evidence="1">Belongs to the DEAD box helicase family. DDX1 subfamily.</text>
</comment>
<dbReference type="Gene3D" id="2.60.120.920">
    <property type="match status" value="1"/>
</dbReference>
<organism evidence="17 18">
    <name type="scientific">Holothuria leucospilota</name>
    <name type="common">Black long sea cucumber</name>
    <name type="synonym">Mertensiothuria leucospilota</name>
    <dbReference type="NCBI Taxonomy" id="206669"/>
    <lineage>
        <taxon>Eukaryota</taxon>
        <taxon>Metazoa</taxon>
        <taxon>Echinodermata</taxon>
        <taxon>Eleutherozoa</taxon>
        <taxon>Echinozoa</taxon>
        <taxon>Holothuroidea</taxon>
        <taxon>Aspidochirotacea</taxon>
        <taxon>Aspidochirotida</taxon>
        <taxon>Holothuriidae</taxon>
        <taxon>Holothuria</taxon>
    </lineage>
</organism>
<reference evidence="17" key="1">
    <citation type="submission" date="2021-10" db="EMBL/GenBank/DDBJ databases">
        <title>Tropical sea cucumber genome reveals ecological adaptation and Cuvierian tubules defense mechanism.</title>
        <authorList>
            <person name="Chen T."/>
        </authorList>
    </citation>
    <scope>NUCLEOTIDE SEQUENCE</scope>
    <source>
        <strain evidence="17">Nanhai2018</strain>
        <tissue evidence="17">Muscle</tissue>
    </source>
</reference>
<dbReference type="Gene3D" id="3.40.50.300">
    <property type="entry name" value="P-loop containing nucleotide triphosphate hydrolases"/>
    <property type="match status" value="3"/>
</dbReference>
<evidence type="ECO:0000256" key="11">
    <source>
        <dbReference type="PROSITE-ProRule" id="PRU00552"/>
    </source>
</evidence>
<keyword evidence="3 12" id="KW-0547">Nucleotide-binding</keyword>
<evidence type="ECO:0000256" key="8">
    <source>
        <dbReference type="ARBA" id="ARBA00022884"/>
    </source>
</evidence>
<dbReference type="PANTHER" id="PTHR24031">
    <property type="entry name" value="RNA HELICASE"/>
    <property type="match status" value="1"/>
</dbReference>
<dbReference type="GO" id="GO:0004527">
    <property type="term" value="F:exonuclease activity"/>
    <property type="evidence" value="ECO:0007669"/>
    <property type="project" value="UniProtKB-KW"/>
</dbReference>
<evidence type="ECO:0000259" key="16">
    <source>
        <dbReference type="PROSITE" id="PS51195"/>
    </source>
</evidence>
<dbReference type="FunFam" id="3.40.50.300:FF:000652">
    <property type="entry name" value="ATP-dependent RNA helicase DDX1"/>
    <property type="match status" value="1"/>
</dbReference>
<dbReference type="Proteomes" id="UP001152320">
    <property type="component" value="Chromosome 5"/>
</dbReference>
<protein>
    <recommendedName>
        <fullName evidence="12">ATP-dependent RNA helicase</fullName>
        <ecNumber evidence="12">3.6.4.13</ecNumber>
    </recommendedName>
</protein>
<dbReference type="FunFam" id="3.40.50.300:FF:000708">
    <property type="entry name" value="ATP-dependent RNA helicase DDX1"/>
    <property type="match status" value="1"/>
</dbReference>
<dbReference type="GO" id="GO:0003724">
    <property type="term" value="F:RNA helicase activity"/>
    <property type="evidence" value="ECO:0007669"/>
    <property type="project" value="UniProtKB-EC"/>
</dbReference>
<dbReference type="EMBL" id="JAIZAY010000005">
    <property type="protein sequence ID" value="KAJ8041382.1"/>
    <property type="molecule type" value="Genomic_DNA"/>
</dbReference>
<dbReference type="Pfam" id="PF00271">
    <property type="entry name" value="Helicase_C"/>
    <property type="match status" value="1"/>
</dbReference>
<keyword evidence="18" id="KW-1185">Reference proteome</keyword>
<evidence type="ECO:0000256" key="12">
    <source>
        <dbReference type="RuleBase" id="RU365068"/>
    </source>
</evidence>
<keyword evidence="2" id="KW-0540">Nuclease</keyword>
<feature type="domain" description="B30.2/SPRY" evidence="13">
    <location>
        <begin position="70"/>
        <end position="247"/>
    </location>
</feature>
<comment type="function">
    <text evidence="10">Acts as an ATP-dependent RNA helicase, able to unwind both RNA-RNA and RNA-DNA duplexes. Possesses 5' single-stranded RNA overhang nuclease activity.</text>
</comment>
<dbReference type="SUPFAM" id="SSF49899">
    <property type="entry name" value="Concanavalin A-like lectins/glucanases"/>
    <property type="match status" value="1"/>
</dbReference>
<dbReference type="EC" id="3.6.4.13" evidence="12"/>
<dbReference type="Pfam" id="PF00622">
    <property type="entry name" value="SPRY"/>
    <property type="match status" value="1"/>
</dbReference>
<evidence type="ECO:0000256" key="9">
    <source>
        <dbReference type="ARBA" id="ARBA00047984"/>
    </source>
</evidence>
<dbReference type="FunFam" id="2.60.120.920:FF:000076">
    <property type="entry name" value="ATP-dependent RNA helicase DDX1"/>
    <property type="match status" value="1"/>
</dbReference>
<evidence type="ECO:0000256" key="6">
    <source>
        <dbReference type="ARBA" id="ARBA00022839"/>
    </source>
</evidence>
<dbReference type="SUPFAM" id="SSF52540">
    <property type="entry name" value="P-loop containing nucleoside triphosphate hydrolases"/>
    <property type="match status" value="2"/>
</dbReference>
<dbReference type="InterPro" id="IPR014014">
    <property type="entry name" value="RNA_helicase_DEAD_Q_motif"/>
</dbReference>
<dbReference type="InterPro" id="IPR001650">
    <property type="entry name" value="Helicase_C-like"/>
</dbReference>
<dbReference type="PROSITE" id="PS50188">
    <property type="entry name" value="B302_SPRY"/>
    <property type="match status" value="1"/>
</dbReference>